<feature type="compositionally biased region" description="Basic and acidic residues" evidence="1">
    <location>
        <begin position="202"/>
        <end position="216"/>
    </location>
</feature>
<dbReference type="AlphaFoldDB" id="A0A1R3J5F8"/>
<dbReference type="PANTHER" id="PTHR34200:SF7">
    <property type="match status" value="1"/>
</dbReference>
<keyword evidence="2" id="KW-1133">Transmembrane helix</keyword>
<organism evidence="4 5">
    <name type="scientific">Corchorus olitorius</name>
    <dbReference type="NCBI Taxonomy" id="93759"/>
    <lineage>
        <taxon>Eukaryota</taxon>
        <taxon>Viridiplantae</taxon>
        <taxon>Streptophyta</taxon>
        <taxon>Embryophyta</taxon>
        <taxon>Tracheophyta</taxon>
        <taxon>Spermatophyta</taxon>
        <taxon>Magnoliopsida</taxon>
        <taxon>eudicotyledons</taxon>
        <taxon>Gunneridae</taxon>
        <taxon>Pentapetalae</taxon>
        <taxon>rosids</taxon>
        <taxon>malvids</taxon>
        <taxon>Malvales</taxon>
        <taxon>Malvaceae</taxon>
        <taxon>Grewioideae</taxon>
        <taxon>Apeibeae</taxon>
        <taxon>Corchorus</taxon>
    </lineage>
</organism>
<feature type="domain" description="DUF7356" evidence="3">
    <location>
        <begin position="19"/>
        <end position="118"/>
    </location>
</feature>
<evidence type="ECO:0000313" key="5">
    <source>
        <dbReference type="Proteomes" id="UP000187203"/>
    </source>
</evidence>
<dbReference type="Pfam" id="PF24053">
    <property type="entry name" value="DUF7356"/>
    <property type="match status" value="1"/>
</dbReference>
<evidence type="ECO:0000313" key="4">
    <source>
        <dbReference type="EMBL" id="OMO90040.1"/>
    </source>
</evidence>
<evidence type="ECO:0000256" key="2">
    <source>
        <dbReference type="SAM" id="Phobius"/>
    </source>
</evidence>
<reference evidence="5" key="1">
    <citation type="submission" date="2013-09" db="EMBL/GenBank/DDBJ databases">
        <title>Corchorus olitorius genome sequencing.</title>
        <authorList>
            <person name="Alam M."/>
            <person name="Haque M.S."/>
            <person name="Islam M.S."/>
            <person name="Emdad E.M."/>
            <person name="Islam M.M."/>
            <person name="Ahmed B."/>
            <person name="Halim A."/>
            <person name="Hossen Q.M.M."/>
            <person name="Hossain M.Z."/>
            <person name="Ahmed R."/>
            <person name="Khan M.M."/>
            <person name="Islam R."/>
            <person name="Rashid M.M."/>
            <person name="Khan S.A."/>
            <person name="Rahman M.S."/>
            <person name="Alam M."/>
            <person name="Yahiya A.S."/>
            <person name="Khan M.S."/>
            <person name="Azam M.S."/>
            <person name="Haque T."/>
            <person name="Lashkar M.Z.H."/>
            <person name="Akhand A.I."/>
            <person name="Morshed G."/>
            <person name="Roy S."/>
            <person name="Uddin K.S."/>
            <person name="Rabeya T."/>
            <person name="Hossain A.S."/>
            <person name="Chowdhury A."/>
            <person name="Snigdha A.R."/>
            <person name="Mortoza M.S."/>
            <person name="Matin S.A."/>
            <person name="Hoque S.M.E."/>
            <person name="Islam M.K."/>
            <person name="Roy D.K."/>
            <person name="Haider R."/>
            <person name="Moosa M.M."/>
            <person name="Elias S.M."/>
            <person name="Hasan A.M."/>
            <person name="Jahan S."/>
            <person name="Shafiuddin M."/>
            <person name="Mahmood N."/>
            <person name="Shommy N.S."/>
        </authorList>
    </citation>
    <scope>NUCLEOTIDE SEQUENCE [LARGE SCALE GENOMIC DNA]</scope>
    <source>
        <strain evidence="5">cv. O-4</strain>
    </source>
</reference>
<feature type="transmembrane region" description="Helical" evidence="2">
    <location>
        <begin position="139"/>
        <end position="157"/>
    </location>
</feature>
<protein>
    <recommendedName>
        <fullName evidence="3">DUF7356 domain-containing protein</fullName>
    </recommendedName>
</protein>
<sequence>MNTGTPKSFPSPAPAPGPSSSQGCWLLSTKTCRNVSLAACIDPSTIASEELLVLVKNDGEGLLEVNVSISHAEHIIQDKKINITGFQVEEVKLAAYHTGNSSILVDAGNLGCSIHLEPTASRGVFDYLALRSHVIPPNGIFLLFVTSLIFGTTWACYKLGKRVVHQGDGISYQQLEMGQGPDSPSVKEPDSPSVNNVEAAEGWERDWDGDWDELKSKAAQGPSVNGLTARTSKRDDQENNWDD</sequence>
<dbReference type="EMBL" id="AWUE01016623">
    <property type="protein sequence ID" value="OMO90040.1"/>
    <property type="molecule type" value="Genomic_DNA"/>
</dbReference>
<feature type="region of interest" description="Disordered" evidence="1">
    <location>
        <begin position="174"/>
        <end position="243"/>
    </location>
</feature>
<evidence type="ECO:0000259" key="3">
    <source>
        <dbReference type="Pfam" id="PF24053"/>
    </source>
</evidence>
<name>A0A1R3J5F8_9ROSI</name>
<dbReference type="OrthoDB" id="785602at2759"/>
<dbReference type="PANTHER" id="PTHR34200">
    <property type="entry name" value="DENTIN SIALOPHOSPHOPROTEIN-LIKE ISOFORM X1"/>
    <property type="match status" value="1"/>
</dbReference>
<keyword evidence="2" id="KW-0472">Membrane</keyword>
<comment type="caution">
    <text evidence="4">The sequence shown here is derived from an EMBL/GenBank/DDBJ whole genome shotgun (WGS) entry which is preliminary data.</text>
</comment>
<gene>
    <name evidence="4" type="ORF">COLO4_19418</name>
</gene>
<dbReference type="PROSITE" id="PS51257">
    <property type="entry name" value="PROKAR_LIPOPROTEIN"/>
    <property type="match status" value="1"/>
</dbReference>
<keyword evidence="5" id="KW-1185">Reference proteome</keyword>
<feature type="region of interest" description="Disordered" evidence="1">
    <location>
        <begin position="1"/>
        <end position="20"/>
    </location>
</feature>
<accession>A0A1R3J5F8</accession>
<dbReference type="Proteomes" id="UP000187203">
    <property type="component" value="Unassembled WGS sequence"/>
</dbReference>
<dbReference type="STRING" id="93759.A0A1R3J5F8"/>
<evidence type="ECO:0000256" key="1">
    <source>
        <dbReference type="SAM" id="MobiDB-lite"/>
    </source>
</evidence>
<keyword evidence="2" id="KW-0812">Transmembrane</keyword>
<dbReference type="InterPro" id="IPR055780">
    <property type="entry name" value="DUF7356"/>
</dbReference>
<proteinExistence type="predicted"/>